<dbReference type="InterPro" id="IPR025714">
    <property type="entry name" value="Methyltranfer_dom"/>
</dbReference>
<dbReference type="HAMAP" id="MF_02126">
    <property type="entry name" value="RF_methyltr_PrmC"/>
    <property type="match status" value="1"/>
</dbReference>
<dbReference type="Pfam" id="PF17827">
    <property type="entry name" value="PrmC_N"/>
    <property type="match status" value="1"/>
</dbReference>
<sequence>MTDSTAPKLTYRQMCHNGAAILADAGITDAEYDSFALLEYITGMDRTAYILDGSKSVPEDIAERYDAVIDRRSSHIPLQHITGQAWFYGRGFNVNSDVLVPRQDTEVLVSEALKVINAKDSVLDMCTGSGCIIITLALEKKLGRALGADISEAALKVASGNREKLGADDVTFVKSNIFSDINVNDDELFDVIVSNPPYIATGEIETLTEEVRIHDPYIALDGLEDGLHFYREITQQSMNYIKSGGWLLYEIGCTQAHDVSDIMSEYGYSNIKVIKDLAGLDRVVMGRRL</sequence>
<dbReference type="AlphaFoldDB" id="R7B231"/>
<proteinExistence type="inferred from homology"/>
<comment type="caution">
    <text evidence="4">Lacks conserved residue(s) required for the propagation of feature annotation.</text>
</comment>
<keyword evidence="3 4" id="KW-0949">S-adenosyl-L-methionine</keyword>
<evidence type="ECO:0000313" key="8">
    <source>
        <dbReference type="Proteomes" id="UP000018141"/>
    </source>
</evidence>
<dbReference type="GO" id="GO:0003676">
    <property type="term" value="F:nucleic acid binding"/>
    <property type="evidence" value="ECO:0007669"/>
    <property type="project" value="InterPro"/>
</dbReference>
<dbReference type="EMBL" id="CBHH010000049">
    <property type="protein sequence ID" value="CDD57461.1"/>
    <property type="molecule type" value="Genomic_DNA"/>
</dbReference>
<comment type="function">
    <text evidence="4">Methylates the class 1 translation termination release factors RF1/PrfA and RF2/PrfB on the glutamine residue of the universally conserved GGQ motif.</text>
</comment>
<organism evidence="7 8">
    <name type="scientific">Bacteroides pectinophilus CAG:437</name>
    <dbReference type="NCBI Taxonomy" id="1263051"/>
    <lineage>
        <taxon>Bacteria</taxon>
        <taxon>Bacillati</taxon>
        <taxon>Bacillota</taxon>
        <taxon>Clostridia</taxon>
        <taxon>Eubacteriales</taxon>
    </lineage>
</organism>
<dbReference type="InterPro" id="IPR019874">
    <property type="entry name" value="RF_methyltr_PrmC"/>
</dbReference>
<evidence type="ECO:0000313" key="7">
    <source>
        <dbReference type="EMBL" id="CDD57461.1"/>
    </source>
</evidence>
<gene>
    <name evidence="4" type="primary">prmC</name>
    <name evidence="7" type="ORF">BN656_01636</name>
</gene>
<feature type="domain" description="Methyltransferase" evidence="5">
    <location>
        <begin position="117"/>
        <end position="200"/>
    </location>
</feature>
<dbReference type="Gene3D" id="3.40.50.150">
    <property type="entry name" value="Vaccinia Virus protein VP39"/>
    <property type="match status" value="1"/>
</dbReference>
<accession>R7B231</accession>
<evidence type="ECO:0000256" key="2">
    <source>
        <dbReference type="ARBA" id="ARBA00022679"/>
    </source>
</evidence>
<dbReference type="SUPFAM" id="SSF53335">
    <property type="entry name" value="S-adenosyl-L-methionine-dependent methyltransferases"/>
    <property type="match status" value="1"/>
</dbReference>
<evidence type="ECO:0000256" key="3">
    <source>
        <dbReference type="ARBA" id="ARBA00022691"/>
    </source>
</evidence>
<feature type="binding site" evidence="4">
    <location>
        <position position="195"/>
    </location>
    <ligand>
        <name>S-adenosyl-L-methionine</name>
        <dbReference type="ChEBI" id="CHEBI:59789"/>
    </ligand>
</feature>
<feature type="binding site" evidence="4">
    <location>
        <begin position="195"/>
        <end position="198"/>
    </location>
    <ligand>
        <name>substrate</name>
    </ligand>
</feature>
<evidence type="ECO:0000259" key="5">
    <source>
        <dbReference type="Pfam" id="PF13847"/>
    </source>
</evidence>
<keyword evidence="1 4" id="KW-0489">Methyltransferase</keyword>
<dbReference type="InterPro" id="IPR004556">
    <property type="entry name" value="HemK-like"/>
</dbReference>
<dbReference type="PANTHER" id="PTHR18895">
    <property type="entry name" value="HEMK METHYLTRANSFERASE"/>
    <property type="match status" value="1"/>
</dbReference>
<comment type="similarity">
    <text evidence="4">Belongs to the protein N5-glutamine methyltransferase family. PrmC subfamily.</text>
</comment>
<evidence type="ECO:0000256" key="4">
    <source>
        <dbReference type="HAMAP-Rule" id="MF_02126"/>
    </source>
</evidence>
<comment type="catalytic activity">
    <reaction evidence="4">
        <text>L-glutaminyl-[peptide chain release factor] + S-adenosyl-L-methionine = N(5)-methyl-L-glutaminyl-[peptide chain release factor] + S-adenosyl-L-homocysteine + H(+)</text>
        <dbReference type="Rhea" id="RHEA:42896"/>
        <dbReference type="Rhea" id="RHEA-COMP:10271"/>
        <dbReference type="Rhea" id="RHEA-COMP:10272"/>
        <dbReference type="ChEBI" id="CHEBI:15378"/>
        <dbReference type="ChEBI" id="CHEBI:30011"/>
        <dbReference type="ChEBI" id="CHEBI:57856"/>
        <dbReference type="ChEBI" id="CHEBI:59789"/>
        <dbReference type="ChEBI" id="CHEBI:61891"/>
        <dbReference type="EC" id="2.1.1.297"/>
    </reaction>
</comment>
<dbReference type="Pfam" id="PF13847">
    <property type="entry name" value="Methyltransf_31"/>
    <property type="match status" value="1"/>
</dbReference>
<comment type="caution">
    <text evidence="7">The sequence shown here is derived from an EMBL/GenBank/DDBJ whole genome shotgun (WGS) entry which is preliminary data.</text>
</comment>
<dbReference type="Proteomes" id="UP000018141">
    <property type="component" value="Unassembled WGS sequence"/>
</dbReference>
<feature type="binding site" evidence="4">
    <location>
        <position position="149"/>
    </location>
    <ligand>
        <name>S-adenosyl-L-methionine</name>
        <dbReference type="ChEBI" id="CHEBI:59789"/>
    </ligand>
</feature>
<name>R7B231_9FIRM</name>
<dbReference type="InterPro" id="IPR029063">
    <property type="entry name" value="SAM-dependent_MTases_sf"/>
</dbReference>
<reference evidence="7" key="1">
    <citation type="submission" date="2012-11" db="EMBL/GenBank/DDBJ databases">
        <title>Dependencies among metagenomic species, viruses, plasmids and units of genetic variation.</title>
        <authorList>
            <person name="Nielsen H.B."/>
            <person name="Almeida M."/>
            <person name="Juncker A.S."/>
            <person name="Rasmussen S."/>
            <person name="Li J."/>
            <person name="Sunagawa S."/>
            <person name="Plichta D."/>
            <person name="Gautier L."/>
            <person name="Le Chatelier E."/>
            <person name="Peletier E."/>
            <person name="Bonde I."/>
            <person name="Nielsen T."/>
            <person name="Manichanh C."/>
            <person name="Arumugam M."/>
            <person name="Batto J."/>
            <person name="Santos M.B.Q.D."/>
            <person name="Blom N."/>
            <person name="Borruel N."/>
            <person name="Burgdorf K.S."/>
            <person name="Boumezbeur F."/>
            <person name="Casellas F."/>
            <person name="Dore J."/>
            <person name="Guarner F."/>
            <person name="Hansen T."/>
            <person name="Hildebrand F."/>
            <person name="Kaas R.S."/>
            <person name="Kennedy S."/>
            <person name="Kristiansen K."/>
            <person name="Kultima J.R."/>
            <person name="Leonard P."/>
            <person name="Levenez F."/>
            <person name="Lund O."/>
            <person name="Moumen B."/>
            <person name="Le Paslier D."/>
            <person name="Pons N."/>
            <person name="Pedersen O."/>
            <person name="Prifti E."/>
            <person name="Qin J."/>
            <person name="Raes J."/>
            <person name="Tap J."/>
            <person name="Tims S."/>
            <person name="Ussery D.W."/>
            <person name="Yamada T."/>
            <person name="MetaHit consortium"/>
            <person name="Renault P."/>
            <person name="Sicheritz-Ponten T."/>
            <person name="Bork P."/>
            <person name="Wang J."/>
            <person name="Brunak S."/>
            <person name="Ehrlich S.D."/>
        </authorList>
    </citation>
    <scope>NUCLEOTIDE SEQUENCE [LARGE SCALE GENOMIC DNA]</scope>
</reference>
<keyword evidence="2 4" id="KW-0808">Transferase</keyword>
<dbReference type="InterPro" id="IPR002052">
    <property type="entry name" value="DNA_methylase_N6_adenine_CS"/>
</dbReference>
<dbReference type="NCBIfam" id="TIGR00536">
    <property type="entry name" value="hemK_fam"/>
    <property type="match status" value="1"/>
</dbReference>
<dbReference type="Gene3D" id="1.10.8.10">
    <property type="entry name" value="DNA helicase RuvA subunit, C-terminal domain"/>
    <property type="match status" value="1"/>
</dbReference>
<dbReference type="InterPro" id="IPR050320">
    <property type="entry name" value="N5-glutamine_MTase"/>
</dbReference>
<evidence type="ECO:0000259" key="6">
    <source>
        <dbReference type="Pfam" id="PF17827"/>
    </source>
</evidence>
<dbReference type="InterPro" id="IPR040758">
    <property type="entry name" value="PrmC_N"/>
</dbReference>
<dbReference type="PROSITE" id="PS00092">
    <property type="entry name" value="N6_MTASE"/>
    <property type="match status" value="1"/>
</dbReference>
<dbReference type="EC" id="2.1.1.297" evidence="4"/>
<feature type="domain" description="Release factor glutamine methyltransferase N-terminal" evidence="6">
    <location>
        <begin position="15"/>
        <end position="83"/>
    </location>
</feature>
<dbReference type="NCBIfam" id="TIGR03534">
    <property type="entry name" value="RF_mod_PrmC"/>
    <property type="match status" value="1"/>
</dbReference>
<protein>
    <recommendedName>
        <fullName evidence="4">Release factor glutamine methyltransferase</fullName>
        <shortName evidence="4">RF MTase</shortName>
        <ecNumber evidence="4">2.1.1.297</ecNumber>
    </recommendedName>
    <alternativeName>
        <fullName evidence="4">N5-glutamine methyltransferase PrmC</fullName>
    </alternativeName>
    <alternativeName>
        <fullName evidence="4">Protein-(glutamine-N5) MTase PrmC</fullName>
    </alternativeName>
    <alternativeName>
        <fullName evidence="4">Protein-glutamine N-methyltransferase PrmC</fullName>
    </alternativeName>
</protein>
<dbReference type="CDD" id="cd02440">
    <property type="entry name" value="AdoMet_MTases"/>
    <property type="match status" value="1"/>
</dbReference>
<evidence type="ECO:0000256" key="1">
    <source>
        <dbReference type="ARBA" id="ARBA00022603"/>
    </source>
</evidence>
<dbReference type="GO" id="GO:0102559">
    <property type="term" value="F:peptide chain release factor N(5)-glutamine methyltransferase activity"/>
    <property type="evidence" value="ECO:0007669"/>
    <property type="project" value="UniProtKB-EC"/>
</dbReference>
<dbReference type="GO" id="GO:0032259">
    <property type="term" value="P:methylation"/>
    <property type="evidence" value="ECO:0007669"/>
    <property type="project" value="UniProtKB-KW"/>
</dbReference>
<dbReference type="PANTHER" id="PTHR18895:SF74">
    <property type="entry name" value="MTRF1L RELEASE FACTOR GLUTAMINE METHYLTRANSFERASE"/>
    <property type="match status" value="1"/>
</dbReference>